<name>D3Q3P1_STANL</name>
<dbReference type="AlphaFoldDB" id="D3Q3P1"/>
<dbReference type="HOGENOM" id="CLU_2132016_0_0_11"/>
<keyword evidence="2" id="KW-1185">Reference proteome</keyword>
<evidence type="ECO:0008006" key="3">
    <source>
        <dbReference type="Google" id="ProtNLM"/>
    </source>
</evidence>
<organism evidence="1 2">
    <name type="scientific">Stackebrandtia nassauensis (strain DSM 44728 / CIP 108903 / NRRL B-16338 / NBRC 102104 / LLR-40K-21)</name>
    <dbReference type="NCBI Taxonomy" id="446470"/>
    <lineage>
        <taxon>Bacteria</taxon>
        <taxon>Bacillati</taxon>
        <taxon>Actinomycetota</taxon>
        <taxon>Actinomycetes</taxon>
        <taxon>Glycomycetales</taxon>
        <taxon>Glycomycetaceae</taxon>
        <taxon>Stackebrandtia</taxon>
    </lineage>
</organism>
<accession>D3Q3P1</accession>
<dbReference type="Proteomes" id="UP000000844">
    <property type="component" value="Chromosome"/>
</dbReference>
<dbReference type="STRING" id="446470.Snas_4311"/>
<reference evidence="1 2" key="1">
    <citation type="journal article" date="2009" name="Stand. Genomic Sci.">
        <title>Complete genome sequence of Stackebrandtia nassauensis type strain (LLR-40K-21).</title>
        <authorList>
            <person name="Munk C."/>
            <person name="Lapidus A."/>
            <person name="Copeland A."/>
            <person name="Jando M."/>
            <person name="Mayilraj S."/>
            <person name="Glavina Del Rio T."/>
            <person name="Nolan M."/>
            <person name="Chen F."/>
            <person name="Lucas S."/>
            <person name="Tice H."/>
            <person name="Cheng J.F."/>
            <person name="Han C."/>
            <person name="Detter J.C."/>
            <person name="Bruce D."/>
            <person name="Goodwin L."/>
            <person name="Chain P."/>
            <person name="Pitluck S."/>
            <person name="Goker M."/>
            <person name="Ovchinikova G."/>
            <person name="Pati A."/>
            <person name="Ivanova N."/>
            <person name="Mavromatis K."/>
            <person name="Chen A."/>
            <person name="Palaniappan K."/>
            <person name="Land M."/>
            <person name="Hauser L."/>
            <person name="Chang Y.J."/>
            <person name="Jeffries C.D."/>
            <person name="Bristow J."/>
            <person name="Eisen J.A."/>
            <person name="Markowitz V."/>
            <person name="Hugenholtz P."/>
            <person name="Kyrpides N.C."/>
            <person name="Klenk H.P."/>
        </authorList>
    </citation>
    <scope>NUCLEOTIDE SEQUENCE [LARGE SCALE GENOMIC DNA]</scope>
    <source>
        <strain evidence="2">DSM 44728 / CIP 108903 / NRRL B-16338 / NBRC 102104 / LLR-40K-21</strain>
    </source>
</reference>
<dbReference type="KEGG" id="sna:Snas_4311"/>
<gene>
    <name evidence="1" type="ordered locus">Snas_4311</name>
</gene>
<dbReference type="EMBL" id="CP001778">
    <property type="protein sequence ID" value="ADD43958.1"/>
    <property type="molecule type" value="Genomic_DNA"/>
</dbReference>
<evidence type="ECO:0000313" key="1">
    <source>
        <dbReference type="EMBL" id="ADD43958.1"/>
    </source>
</evidence>
<evidence type="ECO:0000313" key="2">
    <source>
        <dbReference type="Proteomes" id="UP000000844"/>
    </source>
</evidence>
<sequence length="113" mass="12103">MRVAKEVRANPTDLARLAEAFLTESKDLFGALKTARGEISLGGDVFGNADAAAKVQAAYTGAIEAAGTDVERLIAVCEEDMESLYQVAFAYQYTDQNNGQTIDNVDDNNPLTP</sequence>
<proteinExistence type="predicted"/>
<protein>
    <recommendedName>
        <fullName evidence="3">PE domain-containing protein</fullName>
    </recommendedName>
</protein>